<feature type="compositionally biased region" description="Polar residues" evidence="1">
    <location>
        <begin position="1"/>
        <end position="13"/>
    </location>
</feature>
<gene>
    <name evidence="2" type="ORF">BG258_09655</name>
</gene>
<dbReference type="OrthoDB" id="2736221at2"/>
<evidence type="ECO:0000256" key="1">
    <source>
        <dbReference type="SAM" id="MobiDB-lite"/>
    </source>
</evidence>
<dbReference type="AlphaFoldDB" id="A0A1E4R6Q2"/>
<dbReference type="RefSeq" id="WP_069481159.1">
    <property type="nucleotide sequence ID" value="NZ_KV766182.1"/>
</dbReference>
<evidence type="ECO:0000313" key="3">
    <source>
        <dbReference type="Proteomes" id="UP000094784"/>
    </source>
</evidence>
<proteinExistence type="predicted"/>
<protein>
    <submittedName>
        <fullName evidence="2">Uncharacterized protein</fullName>
    </submittedName>
</protein>
<evidence type="ECO:0000313" key="2">
    <source>
        <dbReference type="EMBL" id="ODV56145.1"/>
    </source>
</evidence>
<reference evidence="2 3" key="1">
    <citation type="submission" date="2016-09" db="EMBL/GenBank/DDBJ databases">
        <title>Draft genome sequence of the soil isolate, Lysinibacillus fusiformis M5, a potential hypoxanthine producer.</title>
        <authorList>
            <person name="Gallegos-Monterrosa R."/>
            <person name="Maroti G."/>
            <person name="Balint B."/>
            <person name="Kovacs A.T."/>
        </authorList>
    </citation>
    <scope>NUCLEOTIDE SEQUENCE [LARGE SCALE GENOMIC DNA]</scope>
    <source>
        <strain evidence="2 3">M5</strain>
    </source>
</reference>
<feature type="compositionally biased region" description="Polar residues" evidence="1">
    <location>
        <begin position="22"/>
        <end position="38"/>
    </location>
</feature>
<feature type="region of interest" description="Disordered" evidence="1">
    <location>
        <begin position="1"/>
        <end position="47"/>
    </location>
</feature>
<name>A0A1E4R6Q2_9BACI</name>
<comment type="caution">
    <text evidence="2">The sequence shown here is derived from an EMBL/GenBank/DDBJ whole genome shotgun (WGS) entry which is preliminary data.</text>
</comment>
<sequence length="115" mass="13132">MITSRNSSSTMQYLMTRRSYKQGLTQQKQNNQNSNDINRTPKEKQERIDHVNKIIESSKTSKLTTKQIDTLKNAAKDGLLGSNSNKLGPLAQHNLQNILSKSKYFTTQKAYRNSI</sequence>
<dbReference type="EMBL" id="MECQ01000001">
    <property type="protein sequence ID" value="ODV56145.1"/>
    <property type="molecule type" value="Genomic_DNA"/>
</dbReference>
<accession>A0A1E4R6Q2</accession>
<dbReference type="Proteomes" id="UP000094784">
    <property type="component" value="Unassembled WGS sequence"/>
</dbReference>
<organism evidence="2 3">
    <name type="scientific">Lysinibacillus fusiformis</name>
    <dbReference type="NCBI Taxonomy" id="28031"/>
    <lineage>
        <taxon>Bacteria</taxon>
        <taxon>Bacillati</taxon>
        <taxon>Bacillota</taxon>
        <taxon>Bacilli</taxon>
        <taxon>Bacillales</taxon>
        <taxon>Bacillaceae</taxon>
        <taxon>Lysinibacillus</taxon>
    </lineage>
</organism>